<feature type="domain" description="Class II aldolase/adducin N-terminal" evidence="2">
    <location>
        <begin position="30"/>
        <end position="211"/>
    </location>
</feature>
<dbReference type="RefSeq" id="WP_254295285.1">
    <property type="nucleotide sequence ID" value="NZ_JAMLDX010000015.1"/>
</dbReference>
<dbReference type="SMART" id="SM01007">
    <property type="entry name" value="Aldolase_II"/>
    <property type="match status" value="1"/>
</dbReference>
<comment type="similarity">
    <text evidence="1">Belongs to the aldolase class II family.</text>
</comment>
<evidence type="ECO:0000256" key="1">
    <source>
        <dbReference type="ARBA" id="ARBA00037961"/>
    </source>
</evidence>
<dbReference type="InterPro" id="IPR051017">
    <property type="entry name" value="Aldolase-II_Adducin_sf"/>
</dbReference>
<dbReference type="EMBL" id="JAMLDX010000015">
    <property type="protein sequence ID" value="MCP3732126.1"/>
    <property type="molecule type" value="Genomic_DNA"/>
</dbReference>
<dbReference type="GO" id="GO:0051015">
    <property type="term" value="F:actin filament binding"/>
    <property type="evidence" value="ECO:0007669"/>
    <property type="project" value="TreeGrafter"/>
</dbReference>
<dbReference type="InterPro" id="IPR001303">
    <property type="entry name" value="Aldolase_II/adducin_N"/>
</dbReference>
<evidence type="ECO:0000313" key="3">
    <source>
        <dbReference type="EMBL" id="MCP3732126.1"/>
    </source>
</evidence>
<comment type="caution">
    <text evidence="3">The sequence shown here is derived from an EMBL/GenBank/DDBJ whole genome shotgun (WGS) entry which is preliminary data.</text>
</comment>
<evidence type="ECO:0000313" key="4">
    <source>
        <dbReference type="Proteomes" id="UP001139451"/>
    </source>
</evidence>
<reference evidence="3" key="1">
    <citation type="submission" date="2022-05" db="EMBL/GenBank/DDBJ databases">
        <title>Sphingomonas sp. strain MG17 Genome sequencing and assembly.</title>
        <authorList>
            <person name="Kim I."/>
        </authorList>
    </citation>
    <scope>NUCLEOTIDE SEQUENCE</scope>
    <source>
        <strain evidence="3">MG17</strain>
    </source>
</reference>
<evidence type="ECO:0000259" key="2">
    <source>
        <dbReference type="SMART" id="SM01007"/>
    </source>
</evidence>
<dbReference type="Gene3D" id="3.40.225.10">
    <property type="entry name" value="Class II aldolase/adducin N-terminal domain"/>
    <property type="match status" value="1"/>
</dbReference>
<keyword evidence="4" id="KW-1185">Reference proteome</keyword>
<dbReference type="AlphaFoldDB" id="A0A9X2HPD2"/>
<dbReference type="Proteomes" id="UP001139451">
    <property type="component" value="Unassembled WGS sequence"/>
</dbReference>
<dbReference type="GO" id="GO:0005856">
    <property type="term" value="C:cytoskeleton"/>
    <property type="evidence" value="ECO:0007669"/>
    <property type="project" value="TreeGrafter"/>
</dbReference>
<gene>
    <name evidence="3" type="ORF">M9978_17020</name>
</gene>
<protein>
    <submittedName>
        <fullName evidence="3">Class II aldolase/adducin family protein</fullName>
    </submittedName>
</protein>
<dbReference type="PANTHER" id="PTHR10672">
    <property type="entry name" value="ADDUCIN"/>
    <property type="match status" value="1"/>
</dbReference>
<accession>A0A9X2HPD2</accession>
<proteinExistence type="inferred from homology"/>
<organism evidence="3 4">
    <name type="scientific">Sphingomonas tagetis</name>
    <dbReference type="NCBI Taxonomy" id="2949092"/>
    <lineage>
        <taxon>Bacteria</taxon>
        <taxon>Pseudomonadati</taxon>
        <taxon>Pseudomonadota</taxon>
        <taxon>Alphaproteobacteria</taxon>
        <taxon>Sphingomonadales</taxon>
        <taxon>Sphingomonadaceae</taxon>
        <taxon>Sphingomonas</taxon>
    </lineage>
</organism>
<sequence length="264" mass="29325">MSHSMPRLVRRGAAASTPSEMSRDEWQARVDLAACYRLIAHFGLNELTYNHISLRIPGDREEILINSFGLMFEEVCASNLVKIDLYGRILNDPVGNGINEAGYVIHGAIHEARPDIACVIHNHTPAGMAVSAQRHGLLPLSQTAMLFHGQIGYHDYEGIAISMDERARLVENLGNGVAMILRNHGLLSTGRSVAEAFNAMVYLERACEAQVKALAAGWDNLCFPATEAIEMTAQVYRENSYAAAERDWPTLRRMVDRLDESYKN</sequence>
<name>A0A9X2HPD2_9SPHN</name>
<dbReference type="SUPFAM" id="SSF53639">
    <property type="entry name" value="AraD/HMP-PK domain-like"/>
    <property type="match status" value="1"/>
</dbReference>
<dbReference type="InterPro" id="IPR036409">
    <property type="entry name" value="Aldolase_II/adducin_N_sf"/>
</dbReference>
<dbReference type="NCBIfam" id="NF005451">
    <property type="entry name" value="PRK07044.1"/>
    <property type="match status" value="1"/>
</dbReference>
<dbReference type="Pfam" id="PF00596">
    <property type="entry name" value="Aldolase_II"/>
    <property type="match status" value="1"/>
</dbReference>
<dbReference type="PANTHER" id="PTHR10672:SF3">
    <property type="entry name" value="PROTEIN HU-LI TAI SHAO"/>
    <property type="match status" value="1"/>
</dbReference>